<evidence type="ECO:0000256" key="8">
    <source>
        <dbReference type="SAM" id="MobiDB-lite"/>
    </source>
</evidence>
<dbReference type="InterPro" id="IPR050888">
    <property type="entry name" value="ZnF_C2H2-type_TF"/>
</dbReference>
<feature type="compositionally biased region" description="Low complexity" evidence="8">
    <location>
        <begin position="1033"/>
        <end position="1055"/>
    </location>
</feature>
<feature type="compositionally biased region" description="Polar residues" evidence="8">
    <location>
        <begin position="19"/>
        <end position="33"/>
    </location>
</feature>
<feature type="compositionally biased region" description="Basic and acidic residues" evidence="8">
    <location>
        <begin position="223"/>
        <end position="238"/>
    </location>
</feature>
<dbReference type="Pfam" id="PF00096">
    <property type="entry name" value="zf-C2H2"/>
    <property type="match status" value="1"/>
</dbReference>
<feature type="compositionally biased region" description="Low complexity" evidence="8">
    <location>
        <begin position="1099"/>
        <end position="1121"/>
    </location>
</feature>
<dbReference type="InterPro" id="IPR013087">
    <property type="entry name" value="Znf_C2H2_type"/>
</dbReference>
<keyword evidence="11" id="KW-1185">Reference proteome</keyword>
<dbReference type="Gene3D" id="3.30.160.60">
    <property type="entry name" value="Classic Zinc Finger"/>
    <property type="match status" value="5"/>
</dbReference>
<proteinExistence type="predicted"/>
<feature type="compositionally biased region" description="Acidic residues" evidence="8">
    <location>
        <begin position="65"/>
        <end position="96"/>
    </location>
</feature>
<feature type="compositionally biased region" description="Acidic residues" evidence="8">
    <location>
        <begin position="892"/>
        <end position="913"/>
    </location>
</feature>
<feature type="domain" description="C2H2-type" evidence="9">
    <location>
        <begin position="630"/>
        <end position="659"/>
    </location>
</feature>
<feature type="compositionally biased region" description="Acidic residues" evidence="8">
    <location>
        <begin position="311"/>
        <end position="323"/>
    </location>
</feature>
<evidence type="ECO:0000256" key="5">
    <source>
        <dbReference type="ARBA" id="ARBA00022833"/>
    </source>
</evidence>
<feature type="domain" description="C2H2-type" evidence="9">
    <location>
        <begin position="598"/>
        <end position="628"/>
    </location>
</feature>
<feature type="region of interest" description="Disordered" evidence="8">
    <location>
        <begin position="1207"/>
        <end position="1301"/>
    </location>
</feature>
<feature type="compositionally biased region" description="Low complexity" evidence="8">
    <location>
        <begin position="1065"/>
        <end position="1082"/>
    </location>
</feature>
<feature type="compositionally biased region" description="Low complexity" evidence="8">
    <location>
        <begin position="781"/>
        <end position="806"/>
    </location>
</feature>
<feature type="compositionally biased region" description="Basic residues" evidence="8">
    <location>
        <begin position="435"/>
        <end position="446"/>
    </location>
</feature>
<dbReference type="OrthoDB" id="6271419at2759"/>
<keyword evidence="4 7" id="KW-0863">Zinc-finger</keyword>
<feature type="region of interest" description="Disordered" evidence="8">
    <location>
        <begin position="1033"/>
        <end position="1124"/>
    </location>
</feature>
<evidence type="ECO:0000313" key="11">
    <source>
        <dbReference type="Proteomes" id="UP000215902"/>
    </source>
</evidence>
<feature type="compositionally biased region" description="Polar residues" evidence="8">
    <location>
        <begin position="673"/>
        <end position="686"/>
    </location>
</feature>
<feature type="compositionally biased region" description="Low complexity" evidence="8">
    <location>
        <begin position="687"/>
        <end position="697"/>
    </location>
</feature>
<feature type="region of interest" description="Disordered" evidence="8">
    <location>
        <begin position="754"/>
        <end position="817"/>
    </location>
</feature>
<dbReference type="GO" id="GO:0008270">
    <property type="term" value="F:zinc ion binding"/>
    <property type="evidence" value="ECO:0007669"/>
    <property type="project" value="UniProtKB-KW"/>
</dbReference>
<keyword evidence="3" id="KW-0677">Repeat</keyword>
<accession>A0A267FNG6</accession>
<reference evidence="10 11" key="1">
    <citation type="submission" date="2017-06" db="EMBL/GenBank/DDBJ databases">
        <title>A platform for efficient transgenesis in Macrostomum lignano, a flatworm model organism for stem cell research.</title>
        <authorList>
            <person name="Berezikov E."/>
        </authorList>
    </citation>
    <scope>NUCLEOTIDE SEQUENCE [LARGE SCALE GENOMIC DNA]</scope>
    <source>
        <strain evidence="10">DV1</strain>
        <tissue evidence="10">Whole organism</tissue>
    </source>
</reference>
<dbReference type="PROSITE" id="PS50157">
    <property type="entry name" value="ZINC_FINGER_C2H2_2"/>
    <property type="match status" value="5"/>
</dbReference>
<feature type="region of interest" description="Disordered" evidence="8">
    <location>
        <begin position="1157"/>
        <end position="1176"/>
    </location>
</feature>
<dbReference type="PROSITE" id="PS00028">
    <property type="entry name" value="ZINC_FINGER_C2H2_1"/>
    <property type="match status" value="6"/>
</dbReference>
<feature type="compositionally biased region" description="Polar residues" evidence="8">
    <location>
        <begin position="196"/>
        <end position="212"/>
    </location>
</feature>
<evidence type="ECO:0000256" key="1">
    <source>
        <dbReference type="ARBA" id="ARBA00004123"/>
    </source>
</evidence>
<gene>
    <name evidence="10" type="ORF">BOX15_Mlig012696g1</name>
</gene>
<evidence type="ECO:0000256" key="4">
    <source>
        <dbReference type="ARBA" id="ARBA00022771"/>
    </source>
</evidence>
<feature type="region of interest" description="Disordered" evidence="8">
    <location>
        <begin position="59"/>
        <end position="114"/>
    </location>
</feature>
<sequence>RLMSSKQPLEALGRRLETTMKQPAKLTSDSPPTNCEEILAKATELNNFNDRTCSPSEAKVLKTDDYDDAPLSEPEFEAVEDDYQDDKEDGELDSDVEPAQSADDDSTKASVTKQAATALAVVVETVALAASPRLAAQAQPPKDSTESAAAPPPVVKEESDGAPAANDVDQVVVKLESSTELVKTANDFEIEDEALRSQQLDDVSSKPNNNADSAAVQPIELPVKQERLKLDYDANKEADEAEQDDEDEQAADDDDDEAGKIAEQTSLGSEAIRQASDEEDADEEEDDDAEDAENDEEDDEGDAAAGRLDAEEVEEDELDDDDGMSGLDTILANTDSINLEQYQPQYPSRYFQRRHLLLADSQHQQQLGHLPHGVPLPQQQHHQHHLHHPAQGYRPTPPPNVTFSQMQQHPHHQQHMFGYAHHPAASQPHQMQMQQHHHQQPPHQHHPQQQQPPQPPMKFLCQICGKTYANKSSLRTHAKTAHGIETPRQRQHHLMQQQLQNHQSGSVLPGPVMHRCPHCDFASPFKSNLERHVTSLHGGGSGGRLFQQQQQPATQHHHVREYTRSSEGNHRCEHCGKRFNTKLRMRQHLDTHNPNKPYICDMPNCERAFRTAKYLKNHKDEFHKLQPRKYDCPVPDCGNIFHKRTHLKRHMESHVGYSGASFSDAYGMGAGTSDASVSGQGPVQMSPQQQQQQQQPPTFHCQWPGCEKAFRSQGALQTHRYKHTGEKPLACDLCNYRCRQKVCLMKHHARLHPGQEQPSMLNGRRKRGRYPGPASASCINPAQQQQQPAQQQQQPSPAIGLHHQLQPQPPLPLPISQHPLHHMQQRVQQLANGMGIGFDDCDNNSLRLKSKRLPDSEELEAAAAAASVMEEASVDSNRRRTMSTASGFPVNGDEDFAEEDMEDEEEEDEEDSGMLDGAEAAAVAAAAAAAAAAATATESEVEPKLDTQIDGIISNLERESNLIDFLQPQSDCVKLEVKQRSPDVPDLISSVTQQQLPLRQASTPDAGCGSSKDFLDEVLEDIRSIESAGVQLGQGVNQQQQQPVQQQQQQQQQRQLTPGGRSHLDASVWSDSSGYSSGHDSGPPQQAQVGKDSGANTAGGYAYGPQQPQQQQQQGYSPYRPSGGMWCGGGNDSFASPSNAPAYDSYAGMKAGSAEPASTYWQQQQQQQQQQFPHGLVGNYHPAYNCGLPPRDQPLYQSAQFAQQLHPYGKQPQQPPQQQQRQHYASPSYFAQPPPPPHHLPQSVYGQQQQQQNYPGRHPSQIGNPYGLMMGQQHHQHQQQQQHHQHLQHLQHQQPMYHHQF</sequence>
<feature type="compositionally biased region" description="Low complexity" evidence="8">
    <location>
        <begin position="494"/>
        <end position="503"/>
    </location>
</feature>
<evidence type="ECO:0000259" key="9">
    <source>
        <dbReference type="PROSITE" id="PS50157"/>
    </source>
</evidence>
<feature type="region of interest" description="Disordered" evidence="8">
    <location>
        <begin position="868"/>
        <end position="914"/>
    </location>
</feature>
<evidence type="ECO:0000256" key="3">
    <source>
        <dbReference type="ARBA" id="ARBA00022737"/>
    </source>
</evidence>
<feature type="compositionally biased region" description="Acidic residues" evidence="8">
    <location>
        <begin position="277"/>
        <end position="302"/>
    </location>
</feature>
<keyword evidence="6" id="KW-0539">Nucleus</keyword>
<keyword evidence="2" id="KW-0479">Metal-binding</keyword>
<feature type="region of interest" description="Disordered" evidence="8">
    <location>
        <begin position="196"/>
        <end position="329"/>
    </location>
</feature>
<dbReference type="GO" id="GO:0005634">
    <property type="term" value="C:nucleus"/>
    <property type="evidence" value="ECO:0007669"/>
    <property type="project" value="UniProtKB-SubCell"/>
</dbReference>
<dbReference type="InterPro" id="IPR036236">
    <property type="entry name" value="Znf_C2H2_sf"/>
</dbReference>
<evidence type="ECO:0000256" key="7">
    <source>
        <dbReference type="PROSITE-ProRule" id="PRU00042"/>
    </source>
</evidence>
<dbReference type="Proteomes" id="UP000215902">
    <property type="component" value="Unassembled WGS sequence"/>
</dbReference>
<dbReference type="STRING" id="282301.A0A267FNG6"/>
<keyword evidence="5" id="KW-0862">Zinc</keyword>
<feature type="domain" description="C2H2-type" evidence="9">
    <location>
        <begin position="459"/>
        <end position="487"/>
    </location>
</feature>
<comment type="subcellular location">
    <subcellularLocation>
        <location evidence="1">Nucleus</location>
    </subcellularLocation>
</comment>
<feature type="region of interest" description="Disordered" evidence="8">
    <location>
        <begin position="672"/>
        <end position="698"/>
    </location>
</feature>
<organism evidence="10 11">
    <name type="scientific">Macrostomum lignano</name>
    <dbReference type="NCBI Taxonomy" id="282301"/>
    <lineage>
        <taxon>Eukaryota</taxon>
        <taxon>Metazoa</taxon>
        <taxon>Spiralia</taxon>
        <taxon>Lophotrochozoa</taxon>
        <taxon>Platyhelminthes</taxon>
        <taxon>Rhabditophora</taxon>
        <taxon>Macrostomorpha</taxon>
        <taxon>Macrostomida</taxon>
        <taxon>Macrostomidae</taxon>
        <taxon>Macrostomum</taxon>
    </lineage>
</organism>
<feature type="region of interest" description="Disordered" evidence="8">
    <location>
        <begin position="133"/>
        <end position="170"/>
    </location>
</feature>
<feature type="region of interest" description="Disordered" evidence="8">
    <location>
        <begin position="990"/>
        <end position="1012"/>
    </location>
</feature>
<evidence type="ECO:0000313" key="10">
    <source>
        <dbReference type="EMBL" id="PAA75273.1"/>
    </source>
</evidence>
<feature type="domain" description="C2H2-type" evidence="9">
    <location>
        <begin position="570"/>
        <end position="597"/>
    </location>
</feature>
<evidence type="ECO:0000256" key="6">
    <source>
        <dbReference type="ARBA" id="ARBA00023242"/>
    </source>
</evidence>
<dbReference type="SMART" id="SM00355">
    <property type="entry name" value="ZnF_C2H2"/>
    <property type="match status" value="7"/>
</dbReference>
<name>A0A267FNG6_9PLAT</name>
<feature type="compositionally biased region" description="Low complexity" evidence="8">
    <location>
        <begin position="1216"/>
        <end position="1231"/>
    </location>
</feature>
<feature type="compositionally biased region" description="Acidic residues" evidence="8">
    <location>
        <begin position="239"/>
        <end position="257"/>
    </location>
</feature>
<dbReference type="SUPFAM" id="SSF57667">
    <property type="entry name" value="beta-beta-alpha zinc fingers"/>
    <property type="match status" value="3"/>
</dbReference>
<feature type="non-terminal residue" evidence="10">
    <location>
        <position position="1"/>
    </location>
</feature>
<feature type="region of interest" description="Disordered" evidence="8">
    <location>
        <begin position="380"/>
        <end position="459"/>
    </location>
</feature>
<feature type="region of interest" description="Disordered" evidence="8">
    <location>
        <begin position="1"/>
        <end position="33"/>
    </location>
</feature>
<evidence type="ECO:0000256" key="2">
    <source>
        <dbReference type="ARBA" id="ARBA00022723"/>
    </source>
</evidence>
<dbReference type="EMBL" id="NIVC01000892">
    <property type="protein sequence ID" value="PAA75273.1"/>
    <property type="molecule type" value="Genomic_DNA"/>
</dbReference>
<feature type="domain" description="C2H2-type" evidence="9">
    <location>
        <begin position="699"/>
        <end position="728"/>
    </location>
</feature>
<comment type="caution">
    <text evidence="10">The sequence shown here is derived from an EMBL/GenBank/DDBJ whole genome shotgun (WGS) entry which is preliminary data.</text>
</comment>
<feature type="compositionally biased region" description="Polar residues" evidence="8">
    <location>
        <begin position="990"/>
        <end position="1003"/>
    </location>
</feature>
<dbReference type="PANTHER" id="PTHR24406">
    <property type="entry name" value="TRANSCRIPTIONAL REPRESSOR CTCFL-RELATED"/>
    <property type="match status" value="1"/>
</dbReference>
<feature type="compositionally biased region" description="Low complexity" evidence="8">
    <location>
        <begin position="1162"/>
        <end position="1171"/>
    </location>
</feature>
<feature type="region of interest" description="Disordered" evidence="8">
    <location>
        <begin position="486"/>
        <end position="505"/>
    </location>
</feature>
<protein>
    <recommendedName>
        <fullName evidence="9">C2H2-type domain-containing protein</fullName>
    </recommendedName>
</protein>